<dbReference type="InterPro" id="IPR017871">
    <property type="entry name" value="ABC_transporter-like_CS"/>
</dbReference>
<evidence type="ECO:0000256" key="3">
    <source>
        <dbReference type="ARBA" id="ARBA00022840"/>
    </source>
</evidence>
<evidence type="ECO:0000259" key="4">
    <source>
        <dbReference type="PROSITE" id="PS50893"/>
    </source>
</evidence>
<dbReference type="PANTHER" id="PTHR42794">
    <property type="entry name" value="HEMIN IMPORT ATP-BINDING PROTEIN HMUV"/>
    <property type="match status" value="1"/>
</dbReference>
<reference evidence="5 6" key="1">
    <citation type="submission" date="2017-06" db="EMBL/GenBank/DDBJ databases">
        <title>Draft genome sequence of anaerobic fermentative bacterium Anaeromicrobium sediminis DY2726D isolated from West Pacific Ocean sediments.</title>
        <authorList>
            <person name="Zeng X."/>
        </authorList>
    </citation>
    <scope>NUCLEOTIDE SEQUENCE [LARGE SCALE GENOMIC DNA]</scope>
    <source>
        <strain evidence="5 6">DY2726D</strain>
    </source>
</reference>
<dbReference type="FunFam" id="3.40.50.300:FF:000134">
    <property type="entry name" value="Iron-enterobactin ABC transporter ATP-binding protein"/>
    <property type="match status" value="1"/>
</dbReference>
<keyword evidence="3" id="KW-0067">ATP-binding</keyword>
<evidence type="ECO:0000313" key="6">
    <source>
        <dbReference type="Proteomes" id="UP000216024"/>
    </source>
</evidence>
<dbReference type="SMART" id="SM00382">
    <property type="entry name" value="AAA"/>
    <property type="match status" value="1"/>
</dbReference>
<dbReference type="OrthoDB" id="9799337at2"/>
<dbReference type="EMBL" id="NIBG01000037">
    <property type="protein sequence ID" value="PAB56209.1"/>
    <property type="molecule type" value="Genomic_DNA"/>
</dbReference>
<evidence type="ECO:0000256" key="1">
    <source>
        <dbReference type="ARBA" id="ARBA00022448"/>
    </source>
</evidence>
<keyword evidence="1" id="KW-0813">Transport</keyword>
<dbReference type="InterPro" id="IPR003593">
    <property type="entry name" value="AAA+_ATPase"/>
</dbReference>
<dbReference type="Pfam" id="PF00005">
    <property type="entry name" value="ABC_tran"/>
    <property type="match status" value="1"/>
</dbReference>
<dbReference type="AlphaFoldDB" id="A0A267M9G6"/>
<dbReference type="InterPro" id="IPR027417">
    <property type="entry name" value="P-loop_NTPase"/>
</dbReference>
<protein>
    <submittedName>
        <fullName evidence="5">ABC transporter</fullName>
    </submittedName>
</protein>
<dbReference type="PROSITE" id="PS50893">
    <property type="entry name" value="ABC_TRANSPORTER_2"/>
    <property type="match status" value="1"/>
</dbReference>
<evidence type="ECO:0000256" key="2">
    <source>
        <dbReference type="ARBA" id="ARBA00022741"/>
    </source>
</evidence>
<accession>A0A267M9G6</accession>
<keyword evidence="6" id="KW-1185">Reference proteome</keyword>
<dbReference type="PANTHER" id="PTHR42794:SF2">
    <property type="entry name" value="ABC TRANSPORTER ATP-BINDING PROTEIN"/>
    <property type="match status" value="1"/>
</dbReference>
<dbReference type="CDD" id="cd03214">
    <property type="entry name" value="ABC_Iron-Siderophores_B12_Hemin"/>
    <property type="match status" value="1"/>
</dbReference>
<dbReference type="SUPFAM" id="SSF52540">
    <property type="entry name" value="P-loop containing nucleoside triphosphate hydrolases"/>
    <property type="match status" value="1"/>
</dbReference>
<evidence type="ECO:0000313" key="5">
    <source>
        <dbReference type="EMBL" id="PAB56209.1"/>
    </source>
</evidence>
<gene>
    <name evidence="5" type="ORF">CCE28_21135</name>
</gene>
<dbReference type="PROSITE" id="PS00211">
    <property type="entry name" value="ABC_TRANSPORTER_1"/>
    <property type="match status" value="1"/>
</dbReference>
<proteinExistence type="predicted"/>
<keyword evidence="2" id="KW-0547">Nucleotide-binding</keyword>
<sequence>MDRLEVSDLEFSIDDKKIIDNINLCVKENKFVGLIGPNGCGKSTLLKNIYRLYKPHKGAIYLNGTNIEKIKNKEIAKNMSVVSQENNHQFDFTVKEIVLMGRYAHKGLLDSNTEKDEEIAFDSLERVGLKDFYDRSFLSLSGGEKQRVLIARALTQNAKTIILDEPTNHLDIKYQLQIMDVIKSLKVTTFAAIHDFNIASNYCDYIYVMEKGKIKYFGTPEKVLTKKIFEEVFGVKSHISKNPFTNKIHISFYSDCYNPV</sequence>
<feature type="domain" description="ABC transporter" evidence="4">
    <location>
        <begin position="4"/>
        <end position="236"/>
    </location>
</feature>
<name>A0A267M9G6_9FIRM</name>
<dbReference type="RefSeq" id="WP_095136144.1">
    <property type="nucleotide sequence ID" value="NZ_NIBG01000037.1"/>
</dbReference>
<dbReference type="GO" id="GO:0005524">
    <property type="term" value="F:ATP binding"/>
    <property type="evidence" value="ECO:0007669"/>
    <property type="project" value="UniProtKB-KW"/>
</dbReference>
<dbReference type="Gene3D" id="3.40.50.300">
    <property type="entry name" value="P-loop containing nucleotide triphosphate hydrolases"/>
    <property type="match status" value="1"/>
</dbReference>
<organism evidence="5 6">
    <name type="scientific">Anaeromicrobium sediminis</name>
    <dbReference type="NCBI Taxonomy" id="1478221"/>
    <lineage>
        <taxon>Bacteria</taxon>
        <taxon>Bacillati</taxon>
        <taxon>Bacillota</taxon>
        <taxon>Clostridia</taxon>
        <taxon>Peptostreptococcales</taxon>
        <taxon>Thermotaleaceae</taxon>
        <taxon>Anaeromicrobium</taxon>
    </lineage>
</organism>
<dbReference type="InterPro" id="IPR003439">
    <property type="entry name" value="ABC_transporter-like_ATP-bd"/>
</dbReference>
<comment type="caution">
    <text evidence="5">The sequence shown here is derived from an EMBL/GenBank/DDBJ whole genome shotgun (WGS) entry which is preliminary data.</text>
</comment>
<dbReference type="GO" id="GO:0016887">
    <property type="term" value="F:ATP hydrolysis activity"/>
    <property type="evidence" value="ECO:0007669"/>
    <property type="project" value="InterPro"/>
</dbReference>
<dbReference type="Proteomes" id="UP000216024">
    <property type="component" value="Unassembled WGS sequence"/>
</dbReference>